<reference evidence="1 2" key="1">
    <citation type="submission" date="2016-03" db="EMBL/GenBank/DDBJ databases">
        <title>Spore heat resistance.</title>
        <authorList>
            <person name="Boekhorst J."/>
            <person name="Berendsen E.M."/>
            <person name="Wells-Bennik M.H."/>
            <person name="Kuipers O.P."/>
        </authorList>
    </citation>
    <scope>NUCLEOTIDE SEQUENCE [LARGE SCALE GENOMIC DNA]</scope>
    <source>
        <strain evidence="1 2">GS8</strain>
    </source>
</reference>
<dbReference type="Proteomes" id="UP000773850">
    <property type="component" value="Unassembled WGS sequence"/>
</dbReference>
<name>A0ABQ7HAZ6_GEOSE</name>
<dbReference type="EMBL" id="LUCS01000037">
    <property type="protein sequence ID" value="KAF6509373.1"/>
    <property type="molecule type" value="Genomic_DNA"/>
</dbReference>
<keyword evidence="2" id="KW-1185">Reference proteome</keyword>
<evidence type="ECO:0000313" key="1">
    <source>
        <dbReference type="EMBL" id="KAF6509373.1"/>
    </source>
</evidence>
<accession>A0ABQ7HAZ6</accession>
<evidence type="ECO:0000313" key="2">
    <source>
        <dbReference type="Proteomes" id="UP000773850"/>
    </source>
</evidence>
<organism evidence="1 2">
    <name type="scientific">Geobacillus stearothermophilus</name>
    <name type="common">Bacillus stearothermophilus</name>
    <dbReference type="NCBI Taxonomy" id="1422"/>
    <lineage>
        <taxon>Bacteria</taxon>
        <taxon>Bacillati</taxon>
        <taxon>Bacillota</taxon>
        <taxon>Bacilli</taxon>
        <taxon>Bacillales</taxon>
        <taxon>Anoxybacillaceae</taxon>
        <taxon>Geobacillus</taxon>
    </lineage>
</organism>
<sequence length="80" mass="9053">MTDLLLSFSPGMALAIPFSPAGRSSQKQTPTKQIGRSRLGYRLCQTCFHYSKQAVDYQTVKELSPFPFLSYFSVKIPTTW</sequence>
<proteinExistence type="predicted"/>
<protein>
    <submittedName>
        <fullName evidence="1">Uncharacterized protein</fullName>
    </submittedName>
</protein>
<comment type="caution">
    <text evidence="1">The sequence shown here is derived from an EMBL/GenBank/DDBJ whole genome shotgun (WGS) entry which is preliminary data.</text>
</comment>
<gene>
    <name evidence="1" type="ORF">GS8_3317</name>
</gene>